<comment type="caution">
    <text evidence="2">The sequence shown here is derived from an EMBL/GenBank/DDBJ whole genome shotgun (WGS) entry which is preliminary data.</text>
</comment>
<dbReference type="VEuPathDB" id="FungiDB:AB675_3521"/>
<keyword evidence="3" id="KW-1185">Reference proteome</keyword>
<evidence type="ECO:0000313" key="3">
    <source>
        <dbReference type="Proteomes" id="UP000038010"/>
    </source>
</evidence>
<sequence>MSCAAEFRNGSSGSATKSSPESLKALVVEIRDHPSTEYFSVTPSAGVAPNGKRFLKTTLNITMKQDDPNEEGQEALLKLSVRLNDRLQKLSPEEHAWIMEVFEQSVESLAAGTMVEDSFQKGTENVDGSLPDSNS</sequence>
<feature type="region of interest" description="Disordered" evidence="1">
    <location>
        <begin position="1"/>
        <end position="22"/>
    </location>
</feature>
<proteinExistence type="predicted"/>
<dbReference type="Proteomes" id="UP000038010">
    <property type="component" value="Unassembled WGS sequence"/>
</dbReference>
<accession>A0A0N1HAE9</accession>
<name>A0A0N1HAE9_9EURO</name>
<protein>
    <submittedName>
        <fullName evidence="2">Uncharacterized protein</fullName>
    </submittedName>
</protein>
<feature type="compositionally biased region" description="Polar residues" evidence="1">
    <location>
        <begin position="9"/>
        <end position="21"/>
    </location>
</feature>
<gene>
    <name evidence="2" type="ORF">AB675_3521</name>
</gene>
<reference evidence="2 3" key="1">
    <citation type="submission" date="2015-06" db="EMBL/GenBank/DDBJ databases">
        <title>Draft genome of the ant-associated black yeast Phialophora attae CBS 131958.</title>
        <authorList>
            <person name="Moreno L.F."/>
            <person name="Stielow B.J."/>
            <person name="de Hoog S."/>
            <person name="Vicente V.A."/>
            <person name="Weiss V.A."/>
            <person name="de Vries M."/>
            <person name="Cruz L.M."/>
            <person name="Souza E.M."/>
        </authorList>
    </citation>
    <scope>NUCLEOTIDE SEQUENCE [LARGE SCALE GENOMIC DNA]</scope>
    <source>
        <strain evidence="2 3">CBS 131958</strain>
    </source>
</reference>
<evidence type="ECO:0000313" key="2">
    <source>
        <dbReference type="EMBL" id="KPI39575.1"/>
    </source>
</evidence>
<dbReference type="AlphaFoldDB" id="A0A0N1HAE9"/>
<organism evidence="2 3">
    <name type="scientific">Cyphellophora attinorum</name>
    <dbReference type="NCBI Taxonomy" id="1664694"/>
    <lineage>
        <taxon>Eukaryota</taxon>
        <taxon>Fungi</taxon>
        <taxon>Dikarya</taxon>
        <taxon>Ascomycota</taxon>
        <taxon>Pezizomycotina</taxon>
        <taxon>Eurotiomycetes</taxon>
        <taxon>Chaetothyriomycetidae</taxon>
        <taxon>Chaetothyriales</taxon>
        <taxon>Cyphellophoraceae</taxon>
        <taxon>Cyphellophora</taxon>
    </lineage>
</organism>
<dbReference type="GeneID" id="28735459"/>
<dbReference type="EMBL" id="LFJN01000014">
    <property type="protein sequence ID" value="KPI39575.1"/>
    <property type="molecule type" value="Genomic_DNA"/>
</dbReference>
<evidence type="ECO:0000256" key="1">
    <source>
        <dbReference type="SAM" id="MobiDB-lite"/>
    </source>
</evidence>
<dbReference type="RefSeq" id="XP_017999538.1">
    <property type="nucleotide sequence ID" value="XM_018143579.1"/>
</dbReference>